<protein>
    <submittedName>
        <fullName evidence="1">Uncharacterized protein</fullName>
    </submittedName>
</protein>
<proteinExistence type="predicted"/>
<reference evidence="1 2" key="1">
    <citation type="journal article" date="2010" name="Proc. Natl. Acad. Sci. U.S.A.">
        <title>A Nitrospira metagenome illuminates the physiology and evolution of globally important nitrite-oxidizing bacteria.</title>
        <authorList>
            <person name="Lucker S."/>
            <person name="Wagner M."/>
            <person name="Maixner F."/>
            <person name="Pelletier E."/>
            <person name="Koch H."/>
            <person name="Vacherie B."/>
            <person name="Rattei T."/>
            <person name="Sinninghe Damste J."/>
            <person name="Spieck E."/>
            <person name="Le Paslier D."/>
            <person name="Daims H."/>
        </authorList>
    </citation>
    <scope>NUCLEOTIDE SEQUENCE [LARGE SCALE GENOMIC DNA]</scope>
</reference>
<keyword evidence="2" id="KW-1185">Reference proteome</keyword>
<dbReference type="HOGENOM" id="CLU_2841635_0_0_0"/>
<organism evidence="1 2">
    <name type="scientific">Nitrospira defluvii</name>
    <dbReference type="NCBI Taxonomy" id="330214"/>
    <lineage>
        <taxon>Bacteria</taxon>
        <taxon>Pseudomonadati</taxon>
        <taxon>Nitrospirota</taxon>
        <taxon>Nitrospiria</taxon>
        <taxon>Nitrospirales</taxon>
        <taxon>Nitrospiraceae</taxon>
        <taxon>Nitrospira</taxon>
    </lineage>
</organism>
<dbReference type="AlphaFoldDB" id="D8PCC6"/>
<evidence type="ECO:0000313" key="2">
    <source>
        <dbReference type="Proteomes" id="UP000001660"/>
    </source>
</evidence>
<accession>D8PCC6</accession>
<evidence type="ECO:0000313" key="1">
    <source>
        <dbReference type="EMBL" id="CBK40885.1"/>
    </source>
</evidence>
<dbReference type="Proteomes" id="UP000001660">
    <property type="component" value="Chromosome"/>
</dbReference>
<dbReference type="KEGG" id="nde:NIDE1126"/>
<name>D8PCC6_9BACT</name>
<gene>
    <name evidence="1" type="ORF">NIDE1126</name>
</gene>
<sequence>MQDAENGRQLRSRLTKILNVPRGYASGFVSSVASLDVHFEHPAGVTFENHSCSRHRLMSMAFSAR</sequence>
<dbReference type="EMBL" id="FP929003">
    <property type="protein sequence ID" value="CBK40885.1"/>
    <property type="molecule type" value="Genomic_DNA"/>
</dbReference>